<accession>A0ABD5B483</accession>
<evidence type="ECO:0008006" key="5">
    <source>
        <dbReference type="Google" id="ProtNLM"/>
    </source>
</evidence>
<gene>
    <name evidence="2" type="ORF">LX74_02186</name>
    <name evidence="1" type="ORF">QT385_08280</name>
</gene>
<organism evidence="1 4">
    <name type="scientific">Elizabethkingia miricola</name>
    <name type="common">Chryseobacterium miricola</name>
    <dbReference type="NCBI Taxonomy" id="172045"/>
    <lineage>
        <taxon>Bacteria</taxon>
        <taxon>Pseudomonadati</taxon>
        <taxon>Bacteroidota</taxon>
        <taxon>Flavobacteriia</taxon>
        <taxon>Flavobacteriales</taxon>
        <taxon>Weeksellaceae</taxon>
        <taxon>Elizabethkingia</taxon>
    </lineage>
</organism>
<dbReference type="EMBL" id="VNHK01000006">
    <property type="protein sequence ID" value="TYO91935.1"/>
    <property type="molecule type" value="Genomic_DNA"/>
</dbReference>
<protein>
    <recommendedName>
        <fullName evidence="5">Auto-transporter adhesin head GIN domain-containing protein</fullName>
    </recommendedName>
</protein>
<evidence type="ECO:0000313" key="3">
    <source>
        <dbReference type="Proteomes" id="UP000324513"/>
    </source>
</evidence>
<evidence type="ECO:0000313" key="2">
    <source>
        <dbReference type="EMBL" id="TYO91935.1"/>
    </source>
</evidence>
<sequence length="181" mass="19847">MKKNILKLTLLGGAMICFGQSITGKYSESAIIAPDKIRNIMQNNVVITTDKNSSKKIWINNLIGNTTFYAIRNTVNDEKEIYNIPPQNIGNYIVNIGCIVFDKEEKQISIVLNNKSNCAGISQSDYGNVSLGKKEIKTGSTKIGSNDKISTRTGNIQINKKGININTKEALSGVQYVGTKI</sequence>
<proteinExistence type="predicted"/>
<keyword evidence="3" id="KW-1185">Reference proteome</keyword>
<reference evidence="1 4" key="2">
    <citation type="submission" date="2023-06" db="EMBL/GenBank/DDBJ databases">
        <title>Nosocomial Elizabethkingia miricola genome.</title>
        <authorList>
            <person name="Morgado S."/>
            <person name="Fonseca E."/>
            <person name="Freitas F."/>
            <person name="Vicente A.C."/>
        </authorList>
    </citation>
    <scope>NUCLEOTIDE SEQUENCE [LARGE SCALE GENOMIC DNA]</scope>
    <source>
        <strain evidence="1 4">EM15</strain>
    </source>
</reference>
<evidence type="ECO:0000313" key="1">
    <source>
        <dbReference type="EMBL" id="MDQ8748631.1"/>
    </source>
</evidence>
<dbReference type="Proteomes" id="UP001239265">
    <property type="component" value="Unassembled WGS sequence"/>
</dbReference>
<dbReference type="AlphaFoldDB" id="A0ABD5B483"/>
<dbReference type="Proteomes" id="UP000324513">
    <property type="component" value="Unassembled WGS sequence"/>
</dbReference>
<comment type="caution">
    <text evidence="1">The sequence shown here is derived from an EMBL/GenBank/DDBJ whole genome shotgun (WGS) entry which is preliminary data.</text>
</comment>
<reference evidence="2 3" key="1">
    <citation type="submission" date="2019-07" db="EMBL/GenBank/DDBJ databases">
        <title>Genomic Encyclopedia of Archaeal and Bacterial Type Strains, Phase II (KMG-II): from individual species to whole genera.</title>
        <authorList>
            <person name="Goeker M."/>
        </authorList>
    </citation>
    <scope>NUCLEOTIDE SEQUENCE [LARGE SCALE GENOMIC DNA]</scope>
    <source>
        <strain evidence="2 3">DSM 14571</strain>
    </source>
</reference>
<dbReference type="EMBL" id="JAUCQJ010000002">
    <property type="protein sequence ID" value="MDQ8748631.1"/>
    <property type="molecule type" value="Genomic_DNA"/>
</dbReference>
<name>A0ABD5B483_ELIMR</name>
<evidence type="ECO:0000313" key="4">
    <source>
        <dbReference type="Proteomes" id="UP001239265"/>
    </source>
</evidence>
<dbReference type="RefSeq" id="WP_065082436.1">
    <property type="nucleotide sequence ID" value="NZ_CP040516.1"/>
</dbReference>